<dbReference type="InterPro" id="IPR014001">
    <property type="entry name" value="Helicase_ATP-bd"/>
</dbReference>
<evidence type="ECO:0000256" key="5">
    <source>
        <dbReference type="ARBA" id="ARBA00022806"/>
    </source>
</evidence>
<dbReference type="SMART" id="SM00490">
    <property type="entry name" value="HELICc"/>
    <property type="match status" value="1"/>
</dbReference>
<dbReference type="SMART" id="SM00487">
    <property type="entry name" value="DEXDc"/>
    <property type="match status" value="1"/>
</dbReference>
<dbReference type="InterPro" id="IPR044574">
    <property type="entry name" value="ARIP4-like"/>
</dbReference>
<feature type="region of interest" description="Disordered" evidence="9">
    <location>
        <begin position="975"/>
        <end position="1013"/>
    </location>
</feature>
<dbReference type="GO" id="GO:0005524">
    <property type="term" value="F:ATP binding"/>
    <property type="evidence" value="ECO:0007669"/>
    <property type="project" value="UniProtKB-KW"/>
</dbReference>
<feature type="region of interest" description="Disordered" evidence="9">
    <location>
        <begin position="854"/>
        <end position="887"/>
    </location>
</feature>
<evidence type="ECO:0000256" key="9">
    <source>
        <dbReference type="SAM" id="MobiDB-lite"/>
    </source>
</evidence>
<feature type="domain" description="Helicase C-terminal" evidence="11">
    <location>
        <begin position="360"/>
        <end position="520"/>
    </location>
</feature>
<evidence type="ECO:0000313" key="12">
    <source>
        <dbReference type="EMBL" id="CAG6720578.1"/>
    </source>
</evidence>
<comment type="similarity">
    <text evidence="2">Belongs to the SNF2/RAD54 helicase family.</text>
</comment>
<organism evidence="12">
    <name type="scientific">Cacopsylla melanoneura</name>
    <dbReference type="NCBI Taxonomy" id="428564"/>
    <lineage>
        <taxon>Eukaryota</taxon>
        <taxon>Metazoa</taxon>
        <taxon>Ecdysozoa</taxon>
        <taxon>Arthropoda</taxon>
        <taxon>Hexapoda</taxon>
        <taxon>Insecta</taxon>
        <taxon>Pterygota</taxon>
        <taxon>Neoptera</taxon>
        <taxon>Paraneoptera</taxon>
        <taxon>Hemiptera</taxon>
        <taxon>Sternorrhyncha</taxon>
        <taxon>Psylloidea</taxon>
        <taxon>Psyllidae</taxon>
        <taxon>Psyllinae</taxon>
        <taxon>Cacopsylla</taxon>
    </lineage>
</organism>
<dbReference type="GO" id="GO:0003677">
    <property type="term" value="F:DNA binding"/>
    <property type="evidence" value="ECO:0007669"/>
    <property type="project" value="UniProtKB-KW"/>
</dbReference>
<feature type="region of interest" description="Disordered" evidence="9">
    <location>
        <begin position="782"/>
        <end position="801"/>
    </location>
</feature>
<feature type="compositionally biased region" description="Low complexity" evidence="9">
    <location>
        <begin position="700"/>
        <end position="715"/>
    </location>
</feature>
<evidence type="ECO:0000259" key="11">
    <source>
        <dbReference type="PROSITE" id="PS51194"/>
    </source>
</evidence>
<sequence>MWDVCFGNRKKILSDQGSGCILAHDMGLGKSVQIIALLHTLKRLDNIPITKILILSPKSLVQNWEDEVNKWTKGLQVRLKVFSWSTDKNIAVQHLHEWSGLGGIYVLGYEMFVSVCKRFRSSDGEQSVDLSTFFLSPGPDVIVCDEAHLLKNSASEKYKMVSQVKTKRRIALTGTPIQNNLKELYNIVNFVQPTFMKPEKFRDQFIEPISLAQQSGASPYQKRKATERITVLHKELEKVMDREQGSNQEVGLPPKLNYDVFLYLTPIQKKLYKFFFDKLTDCTQDHKRNFEMERKAEMIGIHPKSLELGYNKTRSRKKAEQKYEWPVELQGDWWDKVLARDEKQVLNEIDAGVKIDIAFQIINLAARNKEKVLIFCNSHEVLNLMQFYLEKKGYKKNVNYFRLDCSVSLVNRRKYLKTFNNDDNTEAQVFLLTHKVGGVGLNFTGANRIVIFDMLWNPAHHEQSSNRTHRLGQKKTSFVYRLITKDSLEENIYKNSVSKQSLSKRVVDKKRIKSQCRETGVYNFTYRETPKPKNKQPDAKDDLLNEIIHNSGLNIVHSYREQGELFELSEEQLNEAQAYEEYLVESKTFELPAGETKWKRKRKSKPDNQLQVPDRMMSRELIGNYEHGQLLERMNQITPPAKPIPVQQVPMNLSQTASAAGRIPPPPPLVRIPRGGQHINQNLNRQQQRKKETVPLQTFNQTHQPNNNQEHQPPQSINQTDEPSSIHGYDKSLFSSITDFIKFQAGRCDPNISGIASALAKNAVEIIPRRSTSRTRIIDETCSRVNQDTSGPNEPQQHPAPLQKRRLSINPDIFQHPPPVDNEDQEQIPTNQNQVTTDENQTSTTSARTQLVNTTAAHSSANLGQRRASTGNPSMTSDGRAEWETYGNTAPTQTGIRLQMRTYSTQSGALWKINGARGGHSSAASRSTSGGDTRLTSASGNFMATPGISTPVNGPRNPTPNLSEGNTLGRHSAIGNVISGGNPTQSSRTVAGGNPTQSSRTVAGGNSSDSQRNHFTQELQPDMRLISALNDDIIGTINSGTIDALLNTKLIPLYSNYCLNKWIQYMLSDEATGQRRSSL</sequence>
<dbReference type="PANTHER" id="PTHR45797:SF1">
    <property type="entry name" value="HELICASE ARIP4"/>
    <property type="match status" value="1"/>
</dbReference>
<evidence type="ECO:0000256" key="6">
    <source>
        <dbReference type="ARBA" id="ARBA00022840"/>
    </source>
</evidence>
<evidence type="ECO:0000256" key="4">
    <source>
        <dbReference type="ARBA" id="ARBA00022801"/>
    </source>
</evidence>
<dbReference type="Pfam" id="PF00176">
    <property type="entry name" value="SNF2-rel_dom"/>
    <property type="match status" value="1"/>
</dbReference>
<dbReference type="InterPro" id="IPR038718">
    <property type="entry name" value="SNF2-like_sf"/>
</dbReference>
<proteinExistence type="inferred from homology"/>
<feature type="compositionally biased region" description="Polar residues" evidence="9">
    <location>
        <begin position="854"/>
        <end position="877"/>
    </location>
</feature>
<dbReference type="EMBL" id="HBUF01360734">
    <property type="protein sequence ID" value="CAG6720578.1"/>
    <property type="molecule type" value="Transcribed_RNA"/>
</dbReference>
<keyword evidence="8" id="KW-0539">Nucleus</keyword>
<keyword evidence="3" id="KW-0547">Nucleotide-binding</keyword>
<dbReference type="GO" id="GO:0005634">
    <property type="term" value="C:nucleus"/>
    <property type="evidence" value="ECO:0007669"/>
    <property type="project" value="UniProtKB-SubCell"/>
</dbReference>
<dbReference type="InterPro" id="IPR027417">
    <property type="entry name" value="P-loop_NTPase"/>
</dbReference>
<dbReference type="Gene3D" id="3.40.50.300">
    <property type="entry name" value="P-loop containing nucleotide triphosphate hydrolases"/>
    <property type="match status" value="1"/>
</dbReference>
<dbReference type="GO" id="GO:0004386">
    <property type="term" value="F:helicase activity"/>
    <property type="evidence" value="ECO:0007669"/>
    <property type="project" value="UniProtKB-KW"/>
</dbReference>
<evidence type="ECO:0000256" key="8">
    <source>
        <dbReference type="ARBA" id="ARBA00023242"/>
    </source>
</evidence>
<protein>
    <submittedName>
        <fullName evidence="12">Protein CHROMATIN REMODELING 20</fullName>
    </submittedName>
</protein>
<accession>A0A8D8V9Z1</accession>
<keyword evidence="5" id="KW-0347">Helicase</keyword>
<keyword evidence="7" id="KW-0238">DNA-binding</keyword>
<keyword evidence="4" id="KW-0378">Hydrolase</keyword>
<dbReference type="InterPro" id="IPR000330">
    <property type="entry name" value="SNF2_N"/>
</dbReference>
<dbReference type="AlphaFoldDB" id="A0A8D8V9Z1"/>
<comment type="subcellular location">
    <subcellularLocation>
        <location evidence="1">Nucleus</location>
    </subcellularLocation>
</comment>
<keyword evidence="6" id="KW-0067">ATP-binding</keyword>
<evidence type="ECO:0000259" key="10">
    <source>
        <dbReference type="PROSITE" id="PS51192"/>
    </source>
</evidence>
<feature type="domain" description="Helicase ATP-binding" evidence="10">
    <location>
        <begin position="11"/>
        <end position="194"/>
    </location>
</feature>
<dbReference type="CDD" id="cd18793">
    <property type="entry name" value="SF2_C_SNF"/>
    <property type="match status" value="1"/>
</dbReference>
<dbReference type="GO" id="GO:0016887">
    <property type="term" value="F:ATP hydrolysis activity"/>
    <property type="evidence" value="ECO:0007669"/>
    <property type="project" value="InterPro"/>
</dbReference>
<evidence type="ECO:0000256" key="2">
    <source>
        <dbReference type="ARBA" id="ARBA00007025"/>
    </source>
</evidence>
<feature type="region of interest" description="Disordered" evidence="9">
    <location>
        <begin position="700"/>
        <end position="730"/>
    </location>
</feature>
<dbReference type="PROSITE" id="PS51194">
    <property type="entry name" value="HELICASE_CTER"/>
    <property type="match status" value="1"/>
</dbReference>
<dbReference type="Pfam" id="PF00271">
    <property type="entry name" value="Helicase_C"/>
    <property type="match status" value="1"/>
</dbReference>
<feature type="region of interest" description="Disordered" evidence="9">
    <location>
        <begin position="916"/>
        <end position="959"/>
    </location>
</feature>
<dbReference type="InterPro" id="IPR001650">
    <property type="entry name" value="Helicase_C-like"/>
</dbReference>
<evidence type="ECO:0000256" key="3">
    <source>
        <dbReference type="ARBA" id="ARBA00022741"/>
    </source>
</evidence>
<dbReference type="Gene3D" id="3.40.50.10810">
    <property type="entry name" value="Tandem AAA-ATPase domain"/>
    <property type="match status" value="1"/>
</dbReference>
<feature type="compositionally biased region" description="Polar residues" evidence="9">
    <location>
        <begin position="934"/>
        <end position="952"/>
    </location>
</feature>
<evidence type="ECO:0000256" key="1">
    <source>
        <dbReference type="ARBA" id="ARBA00004123"/>
    </source>
</evidence>
<feature type="compositionally biased region" description="Polar residues" evidence="9">
    <location>
        <begin position="979"/>
        <end position="1013"/>
    </location>
</feature>
<name>A0A8D8V9Z1_9HEMI</name>
<dbReference type="PROSITE" id="PS51192">
    <property type="entry name" value="HELICASE_ATP_BIND_1"/>
    <property type="match status" value="1"/>
</dbReference>
<dbReference type="SUPFAM" id="SSF52540">
    <property type="entry name" value="P-loop containing nucleoside triphosphate hydrolases"/>
    <property type="match status" value="2"/>
</dbReference>
<feature type="compositionally biased region" description="Polar residues" evidence="9">
    <location>
        <begin position="783"/>
        <end position="796"/>
    </location>
</feature>
<dbReference type="InterPro" id="IPR049730">
    <property type="entry name" value="SNF2/RAD54-like_C"/>
</dbReference>
<reference evidence="12" key="1">
    <citation type="submission" date="2021-05" db="EMBL/GenBank/DDBJ databases">
        <authorList>
            <person name="Alioto T."/>
            <person name="Alioto T."/>
            <person name="Gomez Garrido J."/>
        </authorList>
    </citation>
    <scope>NUCLEOTIDE SEQUENCE</scope>
</reference>
<evidence type="ECO:0000256" key="7">
    <source>
        <dbReference type="ARBA" id="ARBA00023125"/>
    </source>
</evidence>
<dbReference type="PANTHER" id="PTHR45797">
    <property type="entry name" value="RAD54-LIKE"/>
    <property type="match status" value="1"/>
</dbReference>
<feature type="compositionally biased region" description="Low complexity" evidence="9">
    <location>
        <begin position="919"/>
        <end position="931"/>
    </location>
</feature>